<keyword evidence="3" id="KW-0677">Repeat</keyword>
<evidence type="ECO:0000256" key="6">
    <source>
        <dbReference type="SAM" id="MobiDB-lite"/>
    </source>
</evidence>
<feature type="region of interest" description="Disordered" evidence="6">
    <location>
        <begin position="1"/>
        <end position="38"/>
    </location>
</feature>
<proteinExistence type="predicted"/>
<sequence>MLNVHHTPSTSTTHHERRHRRSQPHVHMCSASETPSADAPWRHMAQAFTWVDEEQFTKGTKRPLKTEDWVREQQYFFSPKESHYEYDPPRPRANKHRREEWEDLVYVYGVEAEQWMRQEERARRVAQEREKARARIKEELRRIEARFVQKREAERQEREEARHRASTELQEKEKRDRAKLDKLILDAWSNYDKRWASMATSSDPLEFKKTPWPLILPPRHTGDITRDAIVAFLFSPLHSQSQSRKDRIRSAQLRWHPDRFRRYLGRVAENDRAAVEEGVGIVARCLNELMEKEKKSSASR</sequence>
<evidence type="ECO:0000313" key="8">
    <source>
        <dbReference type="Proteomes" id="UP000027222"/>
    </source>
</evidence>
<dbReference type="PANTHER" id="PTHR15263:SF1">
    <property type="entry name" value="NF-KAPPA-B INHIBITOR-LIKE PROTEIN 1"/>
    <property type="match status" value="1"/>
</dbReference>
<organism evidence="7 8">
    <name type="scientific">Galerina marginata (strain CBS 339.88)</name>
    <dbReference type="NCBI Taxonomy" id="685588"/>
    <lineage>
        <taxon>Eukaryota</taxon>
        <taxon>Fungi</taxon>
        <taxon>Dikarya</taxon>
        <taxon>Basidiomycota</taxon>
        <taxon>Agaricomycotina</taxon>
        <taxon>Agaricomycetes</taxon>
        <taxon>Agaricomycetidae</taxon>
        <taxon>Agaricales</taxon>
        <taxon>Agaricineae</taxon>
        <taxon>Strophariaceae</taxon>
        <taxon>Galerina</taxon>
    </lineage>
</organism>
<feature type="compositionally biased region" description="Low complexity" evidence="6">
    <location>
        <begin position="1"/>
        <end position="12"/>
    </location>
</feature>
<dbReference type="OrthoDB" id="412109at2759"/>
<evidence type="ECO:0000256" key="2">
    <source>
        <dbReference type="ARBA" id="ARBA00022553"/>
    </source>
</evidence>
<feature type="compositionally biased region" description="Basic residues" evidence="6">
    <location>
        <begin position="15"/>
        <end position="24"/>
    </location>
</feature>
<accession>A0A067T0F8</accession>
<evidence type="ECO:0008006" key="9">
    <source>
        <dbReference type="Google" id="ProtNLM"/>
    </source>
</evidence>
<evidence type="ECO:0000256" key="1">
    <source>
        <dbReference type="ARBA" id="ARBA00004123"/>
    </source>
</evidence>
<evidence type="ECO:0000256" key="3">
    <source>
        <dbReference type="ARBA" id="ARBA00022737"/>
    </source>
</evidence>
<dbReference type="GO" id="GO:0005634">
    <property type="term" value="C:nucleus"/>
    <property type="evidence" value="ECO:0007669"/>
    <property type="project" value="UniProtKB-SubCell"/>
</dbReference>
<dbReference type="STRING" id="685588.A0A067T0F8"/>
<dbReference type="EMBL" id="KL142380">
    <property type="protein sequence ID" value="KDR75812.1"/>
    <property type="molecule type" value="Genomic_DNA"/>
</dbReference>
<protein>
    <recommendedName>
        <fullName evidence="9">NF-kappa-B inhibitor-like protein 1</fullName>
    </recommendedName>
</protein>
<evidence type="ECO:0000313" key="7">
    <source>
        <dbReference type="EMBL" id="KDR75812.1"/>
    </source>
</evidence>
<reference evidence="8" key="1">
    <citation type="journal article" date="2014" name="Proc. Natl. Acad. Sci. U.S.A.">
        <title>Extensive sampling of basidiomycete genomes demonstrates inadequacy of the white-rot/brown-rot paradigm for wood decay fungi.</title>
        <authorList>
            <person name="Riley R."/>
            <person name="Salamov A.A."/>
            <person name="Brown D.W."/>
            <person name="Nagy L.G."/>
            <person name="Floudas D."/>
            <person name="Held B.W."/>
            <person name="Levasseur A."/>
            <person name="Lombard V."/>
            <person name="Morin E."/>
            <person name="Otillar R."/>
            <person name="Lindquist E.A."/>
            <person name="Sun H."/>
            <person name="LaButti K.M."/>
            <person name="Schmutz J."/>
            <person name="Jabbour D."/>
            <person name="Luo H."/>
            <person name="Baker S.E."/>
            <person name="Pisabarro A.G."/>
            <person name="Walton J.D."/>
            <person name="Blanchette R.A."/>
            <person name="Henrissat B."/>
            <person name="Martin F."/>
            <person name="Cullen D."/>
            <person name="Hibbett D.S."/>
            <person name="Grigoriev I.V."/>
        </authorList>
    </citation>
    <scope>NUCLEOTIDE SEQUENCE [LARGE SCALE GENOMIC DNA]</scope>
    <source>
        <strain evidence="8">CBS 339.88</strain>
    </source>
</reference>
<feature type="region of interest" description="Disordered" evidence="6">
    <location>
        <begin position="151"/>
        <end position="173"/>
    </location>
</feature>
<dbReference type="HOGENOM" id="CLU_074404_0_0_1"/>
<dbReference type="InterPro" id="IPR038753">
    <property type="entry name" value="NFKBIL1"/>
</dbReference>
<dbReference type="GO" id="GO:0043124">
    <property type="term" value="P:negative regulation of canonical NF-kappaB signal transduction"/>
    <property type="evidence" value="ECO:0007669"/>
    <property type="project" value="InterPro"/>
</dbReference>
<keyword evidence="2" id="KW-0597">Phosphoprotein</keyword>
<comment type="subcellular location">
    <subcellularLocation>
        <location evidence="1">Nucleus</location>
    </subcellularLocation>
</comment>
<keyword evidence="4" id="KW-0040">ANK repeat</keyword>
<name>A0A067T0F8_GALM3</name>
<dbReference type="Proteomes" id="UP000027222">
    <property type="component" value="Unassembled WGS sequence"/>
</dbReference>
<evidence type="ECO:0000256" key="5">
    <source>
        <dbReference type="ARBA" id="ARBA00023242"/>
    </source>
</evidence>
<keyword evidence="8" id="KW-1185">Reference proteome</keyword>
<dbReference type="PANTHER" id="PTHR15263">
    <property type="entry name" value="I-KAPPA-B-LIKE PROTEIN IKBL"/>
    <property type="match status" value="1"/>
</dbReference>
<evidence type="ECO:0000256" key="4">
    <source>
        <dbReference type="ARBA" id="ARBA00023043"/>
    </source>
</evidence>
<dbReference type="AlphaFoldDB" id="A0A067T0F8"/>
<keyword evidence="5" id="KW-0539">Nucleus</keyword>
<gene>
    <name evidence="7" type="ORF">GALMADRAFT_97722</name>
</gene>